<accession>A0A7X8TL18</accession>
<feature type="domain" description="Aminotransferase class I/classII large" evidence="5">
    <location>
        <begin position="41"/>
        <end position="399"/>
    </location>
</feature>
<dbReference type="InterPro" id="IPR015422">
    <property type="entry name" value="PyrdxlP-dep_Trfase_small"/>
</dbReference>
<dbReference type="InterPro" id="IPR015424">
    <property type="entry name" value="PyrdxlP-dep_Trfase"/>
</dbReference>
<keyword evidence="4" id="KW-0663">Pyridoxal phosphate</keyword>
<dbReference type="AlphaFoldDB" id="A0A7X8TL18"/>
<dbReference type="RefSeq" id="WP_168888015.1">
    <property type="nucleotide sequence ID" value="NZ_JABAHY010000011.1"/>
</dbReference>
<evidence type="ECO:0000256" key="3">
    <source>
        <dbReference type="ARBA" id="ARBA00022679"/>
    </source>
</evidence>
<organism evidence="6 7">
    <name type="scientific">Nesterenkonia sedimenti</name>
    <dbReference type="NCBI Taxonomy" id="1463632"/>
    <lineage>
        <taxon>Bacteria</taxon>
        <taxon>Bacillati</taxon>
        <taxon>Actinomycetota</taxon>
        <taxon>Actinomycetes</taxon>
        <taxon>Micrococcales</taxon>
        <taxon>Micrococcaceae</taxon>
        <taxon>Nesterenkonia</taxon>
    </lineage>
</organism>
<name>A0A7X8TL18_9MICC</name>
<evidence type="ECO:0000313" key="7">
    <source>
        <dbReference type="Proteomes" id="UP000523139"/>
    </source>
</evidence>
<dbReference type="GO" id="GO:0016212">
    <property type="term" value="F:kynurenine-oxoglutarate transaminase activity"/>
    <property type="evidence" value="ECO:0007669"/>
    <property type="project" value="TreeGrafter"/>
</dbReference>
<dbReference type="Pfam" id="PF00155">
    <property type="entry name" value="Aminotran_1_2"/>
    <property type="match status" value="1"/>
</dbReference>
<evidence type="ECO:0000256" key="2">
    <source>
        <dbReference type="ARBA" id="ARBA00022576"/>
    </source>
</evidence>
<dbReference type="PANTHER" id="PTHR43807">
    <property type="entry name" value="FI04487P"/>
    <property type="match status" value="1"/>
</dbReference>
<proteinExistence type="predicted"/>
<reference evidence="6 7" key="1">
    <citation type="submission" date="2020-04" db="EMBL/GenBank/DDBJ databases">
        <title>Nesterenkonia sp. nov., isolated from marine sediment.</title>
        <authorList>
            <person name="Zhang G."/>
        </authorList>
    </citation>
    <scope>NUCLEOTIDE SEQUENCE [LARGE SCALE GENOMIC DNA]</scope>
    <source>
        <strain evidence="6 7">MY13</strain>
    </source>
</reference>
<comment type="cofactor">
    <cofactor evidence="1">
        <name>pyridoxal 5'-phosphate</name>
        <dbReference type="ChEBI" id="CHEBI:597326"/>
    </cofactor>
</comment>
<dbReference type="SUPFAM" id="SSF53383">
    <property type="entry name" value="PLP-dependent transferases"/>
    <property type="match status" value="1"/>
</dbReference>
<dbReference type="Gene3D" id="3.40.640.10">
    <property type="entry name" value="Type I PLP-dependent aspartate aminotransferase-like (Major domain)"/>
    <property type="match status" value="1"/>
</dbReference>
<dbReference type="InterPro" id="IPR004839">
    <property type="entry name" value="Aminotransferase_I/II_large"/>
</dbReference>
<dbReference type="EMBL" id="JABAHY010000011">
    <property type="protein sequence ID" value="NLS10529.1"/>
    <property type="molecule type" value="Genomic_DNA"/>
</dbReference>
<protein>
    <submittedName>
        <fullName evidence="6">Aminotransferase class I/II-fold pyridoxal phosphate-dependent enzyme</fullName>
    </submittedName>
</protein>
<keyword evidence="3 6" id="KW-0808">Transferase</keyword>
<comment type="caution">
    <text evidence="6">The sequence shown here is derived from an EMBL/GenBank/DDBJ whole genome shotgun (WGS) entry which is preliminary data.</text>
</comment>
<gene>
    <name evidence="6" type="ORF">HGQ17_11115</name>
</gene>
<dbReference type="Proteomes" id="UP000523139">
    <property type="component" value="Unassembled WGS sequence"/>
</dbReference>
<dbReference type="CDD" id="cd00609">
    <property type="entry name" value="AAT_like"/>
    <property type="match status" value="1"/>
</dbReference>
<evidence type="ECO:0000256" key="4">
    <source>
        <dbReference type="ARBA" id="ARBA00022898"/>
    </source>
</evidence>
<keyword evidence="2 6" id="KW-0032">Aminotransferase</keyword>
<evidence type="ECO:0000256" key="1">
    <source>
        <dbReference type="ARBA" id="ARBA00001933"/>
    </source>
</evidence>
<dbReference type="GO" id="GO:0005737">
    <property type="term" value="C:cytoplasm"/>
    <property type="evidence" value="ECO:0007669"/>
    <property type="project" value="TreeGrafter"/>
</dbReference>
<sequence>MSTPPWKRSAAGANTFDEGSGAVLPTIYERTTGAAIAAGAMNLGQGFPDAEGPQWLRQAAADAVADEATGPNQQYPPGIGLPVFREAVAEHQRRHYGLQLDPASQVLFTTGATEGIAAIILAFAEADSEVLTFEPWYDSYGAIVALAGAQLTSLPLSAPDFRPDVDALIGQISEKTSMILLNTPHNPTGTVFTPAEMQKVIDAARAHGVVVMCDEVYEHLLFDGAEHTPILTLPGADEVAVAVSSVGKSFSLTGWKVGWVTGSPELVNRVRGVKQFLTFSSAPAYQWATAQGLVDDRGFFAEHRAQLTSTRDLLIEGLQSVGLTTSNPQAGYFVLADISPISDLPADEFCRRLNNEVGVAAIPVSSLTKQNEASAELDRLVRFAFCKHRSTVETALERLQADLPLK</sequence>
<evidence type="ECO:0000313" key="6">
    <source>
        <dbReference type="EMBL" id="NLS10529.1"/>
    </source>
</evidence>
<dbReference type="PANTHER" id="PTHR43807:SF20">
    <property type="entry name" value="FI04487P"/>
    <property type="match status" value="1"/>
</dbReference>
<keyword evidence="7" id="KW-1185">Reference proteome</keyword>
<dbReference type="GO" id="GO:0030170">
    <property type="term" value="F:pyridoxal phosphate binding"/>
    <property type="evidence" value="ECO:0007669"/>
    <property type="project" value="InterPro"/>
</dbReference>
<evidence type="ECO:0000259" key="5">
    <source>
        <dbReference type="Pfam" id="PF00155"/>
    </source>
</evidence>
<dbReference type="Gene3D" id="3.90.1150.10">
    <property type="entry name" value="Aspartate Aminotransferase, domain 1"/>
    <property type="match status" value="1"/>
</dbReference>
<dbReference type="InterPro" id="IPR051326">
    <property type="entry name" value="Kynurenine-oxoglutarate_AT"/>
</dbReference>
<dbReference type="InterPro" id="IPR015421">
    <property type="entry name" value="PyrdxlP-dep_Trfase_major"/>
</dbReference>